<evidence type="ECO:0000256" key="3">
    <source>
        <dbReference type="ARBA" id="ARBA00022840"/>
    </source>
</evidence>
<organism evidence="6">
    <name type="scientific">Chlorobaculum parvum</name>
    <dbReference type="NCBI Taxonomy" id="274539"/>
    <lineage>
        <taxon>Bacteria</taxon>
        <taxon>Pseudomonadati</taxon>
        <taxon>Chlorobiota</taxon>
        <taxon>Chlorobiia</taxon>
        <taxon>Chlorobiales</taxon>
        <taxon>Chlorobiaceae</taxon>
        <taxon>Chlorobaculum</taxon>
    </lineage>
</organism>
<comment type="similarity">
    <text evidence="1 5">Belongs to the 5-formyltetrahydrofolate cyclo-ligase family.</text>
</comment>
<proteinExistence type="inferred from homology"/>
<keyword evidence="5" id="KW-0460">Magnesium</keyword>
<dbReference type="Proteomes" id="UP000886059">
    <property type="component" value="Unassembled WGS sequence"/>
</dbReference>
<evidence type="ECO:0000256" key="5">
    <source>
        <dbReference type="RuleBase" id="RU361279"/>
    </source>
</evidence>
<keyword evidence="6" id="KW-0436">Ligase</keyword>
<feature type="binding site" evidence="4">
    <location>
        <begin position="133"/>
        <end position="141"/>
    </location>
    <ligand>
        <name>ATP</name>
        <dbReference type="ChEBI" id="CHEBI:30616"/>
    </ligand>
</feature>
<dbReference type="Pfam" id="PF01812">
    <property type="entry name" value="5-FTHF_cyc-lig"/>
    <property type="match status" value="1"/>
</dbReference>
<gene>
    <name evidence="6" type="ORF">ENL01_01395</name>
</gene>
<dbReference type="GO" id="GO:0005524">
    <property type="term" value="F:ATP binding"/>
    <property type="evidence" value="ECO:0007669"/>
    <property type="project" value="UniProtKB-KW"/>
</dbReference>
<dbReference type="PANTHER" id="PTHR23407:SF1">
    <property type="entry name" value="5-FORMYLTETRAHYDROFOLATE CYCLO-LIGASE"/>
    <property type="match status" value="1"/>
</dbReference>
<evidence type="ECO:0000256" key="2">
    <source>
        <dbReference type="ARBA" id="ARBA00022741"/>
    </source>
</evidence>
<dbReference type="EC" id="6.3.3.2" evidence="5"/>
<dbReference type="PANTHER" id="PTHR23407">
    <property type="entry name" value="ATPASE INHIBITOR/5-FORMYLTETRAHYDROFOLATE CYCLO-LIGASE"/>
    <property type="match status" value="1"/>
</dbReference>
<keyword evidence="5" id="KW-0479">Metal-binding</keyword>
<protein>
    <recommendedName>
        <fullName evidence="5">5-formyltetrahydrofolate cyclo-ligase</fullName>
        <ecNumber evidence="5">6.3.3.2</ecNumber>
    </recommendedName>
</protein>
<reference evidence="6" key="1">
    <citation type="journal article" date="2020" name="mSystems">
        <title>Genome- and Community-Level Interaction Insights into Carbon Utilization and Element Cycling Functions of Hydrothermarchaeota in Hydrothermal Sediment.</title>
        <authorList>
            <person name="Zhou Z."/>
            <person name="Liu Y."/>
            <person name="Xu W."/>
            <person name="Pan J."/>
            <person name="Luo Z.H."/>
            <person name="Li M."/>
        </authorList>
    </citation>
    <scope>NUCLEOTIDE SEQUENCE [LARGE SCALE GENOMIC DNA]</scope>
    <source>
        <strain evidence="6">HyVt-628</strain>
    </source>
</reference>
<dbReference type="Gene3D" id="3.40.50.10420">
    <property type="entry name" value="NagB/RpiA/CoA transferase-like"/>
    <property type="match status" value="1"/>
</dbReference>
<keyword evidence="3 4" id="KW-0067">ATP-binding</keyword>
<evidence type="ECO:0000256" key="4">
    <source>
        <dbReference type="PIRSR" id="PIRSR006806-1"/>
    </source>
</evidence>
<name>A0A7C5DBN7_9CHLB</name>
<dbReference type="GO" id="GO:0009396">
    <property type="term" value="P:folic acid-containing compound biosynthetic process"/>
    <property type="evidence" value="ECO:0007669"/>
    <property type="project" value="TreeGrafter"/>
</dbReference>
<dbReference type="InterPro" id="IPR037171">
    <property type="entry name" value="NagB/RpiA_transferase-like"/>
</dbReference>
<accession>A0A7C5DBN7</accession>
<feature type="binding site" evidence="4">
    <location>
        <position position="51"/>
    </location>
    <ligand>
        <name>substrate</name>
    </ligand>
</feature>
<dbReference type="GO" id="GO:0046872">
    <property type="term" value="F:metal ion binding"/>
    <property type="evidence" value="ECO:0007669"/>
    <property type="project" value="UniProtKB-KW"/>
</dbReference>
<dbReference type="InterPro" id="IPR002698">
    <property type="entry name" value="FTHF_cligase"/>
</dbReference>
<sequence length="196" mass="22812">MMISKAEVRRELLSRRRAMDRETWLEHSARIRCRLTTMPELLKAARVHCYVSMERDHEVETFEVLEWLAGEQKAVFMPYIERDRMLVARYWLGQRFEAARIGPPHPVPLELSGEERFDAVIVPLAGFDRQGGRIGFGKGWYDRFFESLDNRGIRPARIGLAFDCQEVPSVPSDPWDQRLDFVVTETGIIKCLNSRS</sequence>
<keyword evidence="2 4" id="KW-0547">Nucleotide-binding</keyword>
<dbReference type="NCBIfam" id="TIGR02727">
    <property type="entry name" value="MTHFS_bact"/>
    <property type="match status" value="1"/>
</dbReference>
<comment type="cofactor">
    <cofactor evidence="5">
        <name>Mg(2+)</name>
        <dbReference type="ChEBI" id="CHEBI:18420"/>
    </cofactor>
</comment>
<comment type="caution">
    <text evidence="6">The sequence shown here is derived from an EMBL/GenBank/DDBJ whole genome shotgun (WGS) entry which is preliminary data.</text>
</comment>
<dbReference type="GO" id="GO:0030272">
    <property type="term" value="F:5-formyltetrahydrofolate cyclo-ligase activity"/>
    <property type="evidence" value="ECO:0007669"/>
    <property type="project" value="UniProtKB-EC"/>
</dbReference>
<evidence type="ECO:0000256" key="1">
    <source>
        <dbReference type="ARBA" id="ARBA00010638"/>
    </source>
</evidence>
<feature type="binding site" evidence="4">
    <location>
        <position position="58"/>
    </location>
    <ligand>
        <name>substrate</name>
    </ligand>
</feature>
<dbReference type="AlphaFoldDB" id="A0A7C5DBN7"/>
<evidence type="ECO:0000313" key="6">
    <source>
        <dbReference type="EMBL" id="HHE07569.1"/>
    </source>
</evidence>
<feature type="binding site" evidence="4">
    <location>
        <begin position="5"/>
        <end position="9"/>
    </location>
    <ligand>
        <name>ATP</name>
        <dbReference type="ChEBI" id="CHEBI:30616"/>
    </ligand>
</feature>
<dbReference type="EMBL" id="DRSK01000085">
    <property type="protein sequence ID" value="HHE07569.1"/>
    <property type="molecule type" value="Genomic_DNA"/>
</dbReference>
<dbReference type="PIRSF" id="PIRSF006806">
    <property type="entry name" value="FTHF_cligase"/>
    <property type="match status" value="1"/>
</dbReference>
<comment type="catalytic activity">
    <reaction evidence="5">
        <text>(6S)-5-formyl-5,6,7,8-tetrahydrofolate + ATP = (6R)-5,10-methenyltetrahydrofolate + ADP + phosphate</text>
        <dbReference type="Rhea" id="RHEA:10488"/>
        <dbReference type="ChEBI" id="CHEBI:30616"/>
        <dbReference type="ChEBI" id="CHEBI:43474"/>
        <dbReference type="ChEBI" id="CHEBI:57455"/>
        <dbReference type="ChEBI" id="CHEBI:57457"/>
        <dbReference type="ChEBI" id="CHEBI:456216"/>
        <dbReference type="EC" id="6.3.3.2"/>
    </reaction>
</comment>
<dbReference type="SUPFAM" id="SSF100950">
    <property type="entry name" value="NagB/RpiA/CoA transferase-like"/>
    <property type="match status" value="1"/>
</dbReference>
<dbReference type="GO" id="GO:0035999">
    <property type="term" value="P:tetrahydrofolate interconversion"/>
    <property type="evidence" value="ECO:0007669"/>
    <property type="project" value="TreeGrafter"/>
</dbReference>
<dbReference type="InterPro" id="IPR024185">
    <property type="entry name" value="FTHF_cligase-like_sf"/>
</dbReference>